<protein>
    <submittedName>
        <fullName evidence="2">Uncharacterized protein</fullName>
    </submittedName>
</protein>
<feature type="region of interest" description="Disordered" evidence="1">
    <location>
        <begin position="12"/>
        <end position="44"/>
    </location>
</feature>
<evidence type="ECO:0000313" key="2">
    <source>
        <dbReference type="EMBL" id="CAD1477776.1"/>
    </source>
</evidence>
<keyword evidence="3" id="KW-1185">Reference proteome</keyword>
<feature type="non-terminal residue" evidence="2">
    <location>
        <position position="78"/>
    </location>
</feature>
<name>A0A6V7HC46_9HYME</name>
<proteinExistence type="predicted"/>
<comment type="caution">
    <text evidence="2">The sequence shown here is derived from an EMBL/GenBank/DDBJ whole genome shotgun (WGS) entry which is preliminary data.</text>
</comment>
<dbReference type="AlphaFoldDB" id="A0A6V7HC46"/>
<evidence type="ECO:0000313" key="3">
    <source>
        <dbReference type="Proteomes" id="UP000752696"/>
    </source>
</evidence>
<dbReference type="Proteomes" id="UP000752696">
    <property type="component" value="Unassembled WGS sequence"/>
</dbReference>
<reference evidence="2" key="1">
    <citation type="submission" date="2020-07" db="EMBL/GenBank/DDBJ databases">
        <authorList>
            <person name="Nazaruddin N."/>
        </authorList>
    </citation>
    <scope>NUCLEOTIDE SEQUENCE</scope>
</reference>
<feature type="compositionally biased region" description="Basic and acidic residues" evidence="1">
    <location>
        <begin position="27"/>
        <end position="40"/>
    </location>
</feature>
<dbReference type="EMBL" id="CAJDYZ010010227">
    <property type="protein sequence ID" value="CAD1477776.1"/>
    <property type="molecule type" value="Genomic_DNA"/>
</dbReference>
<feature type="non-terminal residue" evidence="2">
    <location>
        <position position="1"/>
    </location>
</feature>
<organism evidence="2 3">
    <name type="scientific">Heterotrigona itama</name>
    <dbReference type="NCBI Taxonomy" id="395501"/>
    <lineage>
        <taxon>Eukaryota</taxon>
        <taxon>Metazoa</taxon>
        <taxon>Ecdysozoa</taxon>
        <taxon>Arthropoda</taxon>
        <taxon>Hexapoda</taxon>
        <taxon>Insecta</taxon>
        <taxon>Pterygota</taxon>
        <taxon>Neoptera</taxon>
        <taxon>Endopterygota</taxon>
        <taxon>Hymenoptera</taxon>
        <taxon>Apocrita</taxon>
        <taxon>Aculeata</taxon>
        <taxon>Apoidea</taxon>
        <taxon>Anthophila</taxon>
        <taxon>Apidae</taxon>
        <taxon>Heterotrigona</taxon>
    </lineage>
</organism>
<sequence>IPSWICRRAISPPRGPRPCTTSTASAVDKRFRGGDPEGRPGGKFGLSRDTSRRYTFFFIFRILLCIFQSARTDFSDVW</sequence>
<accession>A0A6V7HC46</accession>
<gene>
    <name evidence="2" type="ORF">MHI_LOCUS751673</name>
</gene>
<evidence type="ECO:0000256" key="1">
    <source>
        <dbReference type="SAM" id="MobiDB-lite"/>
    </source>
</evidence>